<dbReference type="SMART" id="SM00066">
    <property type="entry name" value="GAL4"/>
    <property type="match status" value="1"/>
</dbReference>
<reference evidence="10 11" key="2">
    <citation type="journal article" date="2012" name="Open Biol.">
        <title>Characteristics of nucleosomes and linker DNA regions on the genome of the basidiomycete Mixia osmundae revealed by mono- and dinucleosome mapping.</title>
        <authorList>
            <person name="Nishida H."/>
            <person name="Kondo S."/>
            <person name="Matsumoto T."/>
            <person name="Suzuki Y."/>
            <person name="Yoshikawa H."/>
            <person name="Taylor T.D."/>
            <person name="Sugiyama J."/>
        </authorList>
    </citation>
    <scope>NUCLEOTIDE SEQUENCE [LARGE SCALE GENOMIC DNA]</scope>
    <source>
        <strain evidence="11">CBS 9802 / IAM 14324 / JCM 22182 / KY 12970</strain>
    </source>
</reference>
<evidence type="ECO:0000256" key="3">
    <source>
        <dbReference type="ARBA" id="ARBA00022833"/>
    </source>
</evidence>
<dbReference type="CDD" id="cd12148">
    <property type="entry name" value="fungal_TF_MHR"/>
    <property type="match status" value="1"/>
</dbReference>
<dbReference type="Proteomes" id="UP000009131">
    <property type="component" value="Unassembled WGS sequence"/>
</dbReference>
<dbReference type="SUPFAM" id="SSF57701">
    <property type="entry name" value="Zn2/Cys6 DNA-binding domain"/>
    <property type="match status" value="1"/>
</dbReference>
<comment type="caution">
    <text evidence="10">The sequence shown here is derived from an EMBL/GenBank/DDBJ whole genome shotgun (WGS) entry which is preliminary data.</text>
</comment>
<dbReference type="InterPro" id="IPR001138">
    <property type="entry name" value="Zn2Cys6_DnaBD"/>
</dbReference>
<feature type="region of interest" description="Disordered" evidence="8">
    <location>
        <begin position="845"/>
        <end position="910"/>
    </location>
</feature>
<dbReference type="GO" id="GO:0003677">
    <property type="term" value="F:DNA binding"/>
    <property type="evidence" value="ECO:0007669"/>
    <property type="project" value="UniProtKB-KW"/>
</dbReference>
<proteinExistence type="predicted"/>
<dbReference type="FunCoup" id="G7E7R9">
    <property type="interactions" value="22"/>
</dbReference>
<dbReference type="HOGENOM" id="CLU_004748_0_0_1"/>
<dbReference type="PROSITE" id="PS50048">
    <property type="entry name" value="ZN2_CY6_FUNGAL_2"/>
    <property type="match status" value="1"/>
</dbReference>
<evidence type="ECO:0000256" key="2">
    <source>
        <dbReference type="ARBA" id="ARBA00022723"/>
    </source>
</evidence>
<dbReference type="InterPro" id="IPR036864">
    <property type="entry name" value="Zn2-C6_fun-type_DNA-bd_sf"/>
</dbReference>
<evidence type="ECO:0000256" key="1">
    <source>
        <dbReference type="ARBA" id="ARBA00004123"/>
    </source>
</evidence>
<reference evidence="10 11" key="1">
    <citation type="journal article" date="2011" name="J. Gen. Appl. Microbiol.">
        <title>Draft genome sequencing of the enigmatic basidiomycete Mixia osmundae.</title>
        <authorList>
            <person name="Nishida H."/>
            <person name="Nagatsuka Y."/>
            <person name="Sugiyama J."/>
        </authorList>
    </citation>
    <scope>NUCLEOTIDE SEQUENCE [LARGE SCALE GENOMIC DNA]</scope>
    <source>
        <strain evidence="11">CBS 9802 / IAM 14324 / JCM 22182 / KY 12970</strain>
    </source>
</reference>
<dbReference type="Gene3D" id="4.10.240.10">
    <property type="entry name" value="Zn(2)-C6 fungal-type DNA-binding domain"/>
    <property type="match status" value="1"/>
</dbReference>
<dbReference type="OrthoDB" id="2123952at2759"/>
<dbReference type="InterPro" id="IPR007219">
    <property type="entry name" value="XnlR_reg_dom"/>
</dbReference>
<dbReference type="GO" id="GO:0005634">
    <property type="term" value="C:nucleus"/>
    <property type="evidence" value="ECO:0007669"/>
    <property type="project" value="UniProtKB-SubCell"/>
</dbReference>
<dbReference type="OMA" id="IVHKRTF"/>
<dbReference type="AlphaFoldDB" id="G7E7R9"/>
<name>G7E7R9_MIXOS</name>
<accession>G7E7R9</accession>
<sequence>MNPYYSSIPASDVYGLPAQGISSHASYAQVPYATNAQFGRDAMGSGSDDGESDQDREPGSRKADQKVKRRSSKACDGCRRQKCKCQRQDGPDGKPLSRCQNCIALNTECTYLGPTRKRGPPRGYINLLESRLHRMETLLGHLVSSPDPRAQLLLTELLGDDEARDLLKQDLEATTQLGSDGKPRKIWNIPQAELNPPYSLPAQQRLQRAEFSSQIALSQGADAPMLGQDHGDLSDIEDEDTFKRKLHEELKLPAHGSAGSRKHSIHSPAGSTPKSGNERPSDAARSSPKGRILHTGTATYDAAAGSEVRPDEMSELADVIGQLSVNEHQEIRYHGRSSGLYMLSKSSIFKDFTWQFPRMGSWPPPLVPQTYAQDYGDRITECQQALPSEADQRTLLQLYWTYVHPYMPILHRNDFQRQFDNTMQDHRNGAIVPLSAGPDRVPTLLLVAIYAVTYRYWNAAKEPRSQQTYWTSGDDWMLYAKSLLVADAAATRMTTVQALLLISLREAGCSRLSQSWLYVGMATRIAQDLGLFRDVERWFMPVSKFSHIDKLVRKRVWYGCILMDKYVSAFIGRPMMIFERDFDTALPSTEVNEEEHCPWQPIRPDGTLLSEAPTMPLMDAMPAQNMIADVSSQPSVSHALTCFNESASLAVILSRIIGNVYAIRIRVIGQSSETLLSMLDSSLAKWYTRLPTHLRYNVESTAVPVPHIMTLHCSFYCALILLHRPFVPGPNAAQPPASVPSHTISTTAANSISAIVMSYLKHYGMRQASPFIIYPIFQAAIVHVSNASLAGHRGHVAKVSLARCMKAMAGMAITWAASQRHLQLLDGLVDLRGIDPEEAVPLRATLDTSATPARKRTADDLATSDLEQFASTSSRSTENLARRKSKGSRSAARPTSGSSDTMQHAQADAVAQAKQQSILYNSQRHPQYSQVLAQSPLAAPSQIMPSQTPSSGSNPVMSDQQQSDLLTSFYADDPSVAFNYMQKPSSVPSYNNMPPSSTPTHGLYPQKSIYGQIPMHSPLPANDYSGYARSYSNDLSGLEMPPLSTEEWAAYLPRAYGASQQ</sequence>
<dbReference type="Pfam" id="PF00172">
    <property type="entry name" value="Zn_clus"/>
    <property type="match status" value="1"/>
</dbReference>
<dbReference type="Pfam" id="PF04082">
    <property type="entry name" value="Fungal_trans"/>
    <property type="match status" value="1"/>
</dbReference>
<dbReference type="PANTHER" id="PTHR31313:SF78">
    <property type="entry name" value="TRANSCRIPTION FACTOR DOMAIN-CONTAINING PROTEIN"/>
    <property type="match status" value="1"/>
</dbReference>
<organism evidence="10 11">
    <name type="scientific">Mixia osmundae (strain CBS 9802 / IAM 14324 / JCM 22182 / KY 12970)</name>
    <dbReference type="NCBI Taxonomy" id="764103"/>
    <lineage>
        <taxon>Eukaryota</taxon>
        <taxon>Fungi</taxon>
        <taxon>Dikarya</taxon>
        <taxon>Basidiomycota</taxon>
        <taxon>Pucciniomycotina</taxon>
        <taxon>Mixiomycetes</taxon>
        <taxon>Mixiales</taxon>
        <taxon>Mixiaceae</taxon>
        <taxon>Mixia</taxon>
    </lineage>
</organism>
<dbReference type="STRING" id="764103.G7E7R9"/>
<keyword evidence="5" id="KW-0238">DNA-binding</keyword>
<evidence type="ECO:0000256" key="8">
    <source>
        <dbReference type="SAM" id="MobiDB-lite"/>
    </source>
</evidence>
<dbReference type="EMBL" id="BABT02000165">
    <property type="protein sequence ID" value="GAA98879.1"/>
    <property type="molecule type" value="Genomic_DNA"/>
</dbReference>
<protein>
    <recommendedName>
        <fullName evidence="9">Zn(2)-C6 fungal-type domain-containing protein</fullName>
    </recommendedName>
</protein>
<keyword evidence="2" id="KW-0479">Metal-binding</keyword>
<dbReference type="PANTHER" id="PTHR31313">
    <property type="entry name" value="TY1 ENHANCER ACTIVATOR"/>
    <property type="match status" value="1"/>
</dbReference>
<feature type="region of interest" description="Disordered" evidence="8">
    <location>
        <begin position="252"/>
        <end position="294"/>
    </location>
</feature>
<dbReference type="eggNOG" id="ENOG502QWDT">
    <property type="taxonomic scope" value="Eukaryota"/>
</dbReference>
<evidence type="ECO:0000256" key="6">
    <source>
        <dbReference type="ARBA" id="ARBA00023163"/>
    </source>
</evidence>
<evidence type="ECO:0000313" key="11">
    <source>
        <dbReference type="Proteomes" id="UP000009131"/>
    </source>
</evidence>
<dbReference type="InterPro" id="IPR051615">
    <property type="entry name" value="Transcr_Regulatory_Elem"/>
</dbReference>
<keyword evidence="6" id="KW-0804">Transcription</keyword>
<feature type="domain" description="Zn(2)-C6 fungal-type" evidence="9">
    <location>
        <begin position="74"/>
        <end position="111"/>
    </location>
</feature>
<dbReference type="GO" id="GO:0006351">
    <property type="term" value="P:DNA-templated transcription"/>
    <property type="evidence" value="ECO:0007669"/>
    <property type="project" value="InterPro"/>
</dbReference>
<evidence type="ECO:0000259" key="9">
    <source>
        <dbReference type="PROSITE" id="PS50048"/>
    </source>
</evidence>
<comment type="subcellular location">
    <subcellularLocation>
        <location evidence="1">Nucleus</location>
    </subcellularLocation>
</comment>
<keyword evidence="11" id="KW-1185">Reference proteome</keyword>
<feature type="compositionally biased region" description="Basic and acidic residues" evidence="8">
    <location>
        <begin position="53"/>
        <end position="66"/>
    </location>
</feature>
<feature type="compositionally biased region" description="Polar residues" evidence="8">
    <location>
        <begin position="865"/>
        <end position="879"/>
    </location>
</feature>
<feature type="region of interest" description="Disordered" evidence="8">
    <location>
        <begin position="941"/>
        <end position="960"/>
    </location>
</feature>
<feature type="compositionally biased region" description="Polar residues" evidence="8">
    <location>
        <begin position="943"/>
        <end position="960"/>
    </location>
</feature>
<dbReference type="CDD" id="cd00067">
    <property type="entry name" value="GAL4"/>
    <property type="match status" value="1"/>
</dbReference>
<dbReference type="InParanoid" id="G7E7R9"/>
<feature type="region of interest" description="Disordered" evidence="8">
    <location>
        <begin position="38"/>
        <end position="71"/>
    </location>
</feature>
<keyword evidence="7" id="KW-0539">Nucleus</keyword>
<dbReference type="RefSeq" id="XP_014567043.1">
    <property type="nucleotide sequence ID" value="XM_014711557.1"/>
</dbReference>
<gene>
    <name evidence="10" type="primary">Mo05567</name>
    <name evidence="10" type="ORF">E5Q_05567</name>
</gene>
<evidence type="ECO:0000256" key="5">
    <source>
        <dbReference type="ARBA" id="ARBA00023125"/>
    </source>
</evidence>
<keyword evidence="3" id="KW-0862">Zinc</keyword>
<evidence type="ECO:0000256" key="4">
    <source>
        <dbReference type="ARBA" id="ARBA00023015"/>
    </source>
</evidence>
<dbReference type="GO" id="GO:0000981">
    <property type="term" value="F:DNA-binding transcription factor activity, RNA polymerase II-specific"/>
    <property type="evidence" value="ECO:0007669"/>
    <property type="project" value="InterPro"/>
</dbReference>
<dbReference type="SMART" id="SM00906">
    <property type="entry name" value="Fungal_trans"/>
    <property type="match status" value="1"/>
</dbReference>
<dbReference type="GO" id="GO:0008270">
    <property type="term" value="F:zinc ion binding"/>
    <property type="evidence" value="ECO:0007669"/>
    <property type="project" value="InterPro"/>
</dbReference>
<keyword evidence="4" id="KW-0805">Transcription regulation</keyword>
<evidence type="ECO:0000313" key="10">
    <source>
        <dbReference type="EMBL" id="GAA98879.1"/>
    </source>
</evidence>
<evidence type="ECO:0000256" key="7">
    <source>
        <dbReference type="ARBA" id="ARBA00023242"/>
    </source>
</evidence>